<accession>A0A9N8HCV4</accession>
<dbReference type="Gene3D" id="3.40.50.410">
    <property type="entry name" value="von Willebrand factor, type A domain"/>
    <property type="match status" value="1"/>
</dbReference>
<dbReference type="Proteomes" id="UP001153069">
    <property type="component" value="Unassembled WGS sequence"/>
</dbReference>
<evidence type="ECO:0000313" key="2">
    <source>
        <dbReference type="EMBL" id="CAB9507730.1"/>
    </source>
</evidence>
<reference evidence="2" key="1">
    <citation type="submission" date="2020-06" db="EMBL/GenBank/DDBJ databases">
        <authorList>
            <consortium name="Plant Systems Biology data submission"/>
        </authorList>
    </citation>
    <scope>NUCLEOTIDE SEQUENCE</scope>
    <source>
        <strain evidence="2">D6</strain>
    </source>
</reference>
<protein>
    <submittedName>
        <fullName evidence="2">Uncharacterized protein</fullName>
    </submittedName>
</protein>
<proteinExistence type="predicted"/>
<organism evidence="2 3">
    <name type="scientific">Seminavis robusta</name>
    <dbReference type="NCBI Taxonomy" id="568900"/>
    <lineage>
        <taxon>Eukaryota</taxon>
        <taxon>Sar</taxon>
        <taxon>Stramenopiles</taxon>
        <taxon>Ochrophyta</taxon>
        <taxon>Bacillariophyta</taxon>
        <taxon>Bacillariophyceae</taxon>
        <taxon>Bacillariophycidae</taxon>
        <taxon>Naviculales</taxon>
        <taxon>Naviculaceae</taxon>
        <taxon>Seminavis</taxon>
    </lineage>
</organism>
<keyword evidence="3" id="KW-1185">Reference proteome</keyword>
<gene>
    <name evidence="2" type="ORF">SEMRO_318_G116000.1</name>
</gene>
<dbReference type="InterPro" id="IPR036465">
    <property type="entry name" value="vWFA_dom_sf"/>
</dbReference>
<evidence type="ECO:0000256" key="1">
    <source>
        <dbReference type="SAM" id="MobiDB-lite"/>
    </source>
</evidence>
<dbReference type="EMBL" id="CAICTM010000317">
    <property type="protein sequence ID" value="CAB9507730.1"/>
    <property type="molecule type" value="Genomic_DNA"/>
</dbReference>
<dbReference type="SUPFAM" id="SSF53300">
    <property type="entry name" value="vWA-like"/>
    <property type="match status" value="1"/>
</dbReference>
<sequence>MASAPPSEFDGITPLIPPPAVQAPTFSASPEITEESIDRLQQQGFTRGLALSLNSSKKTFRSRTWVVDNSGSMQACDGHKLVATGRQANQVALVPSSRWEEIQECVTYHIQLAAAIESNTTFRLLNHPGAAVGPQQVKVASIPGDTTLLGHEVNIAMEWIRNTRPNGCTPLTQHILEFQREVAAQEQTLRANGQKVALVLATDGLPTDERGYGGSLHQEQFLASLRTLEGLPVWIIIRLCTDEDPVVSFYNELDSQLELSIEVLDDFLGEAQEVYKQNPWLTYGLPLQRMRELGFQERIFDLLDERPLTKTELRDFVAILFGSDAMDGVPDPFMDWDGFDQDVKLLLSKESDTWNPITKKMEPWINMRKLNRIYGDKLKCEICQIM</sequence>
<evidence type="ECO:0000313" key="3">
    <source>
        <dbReference type="Proteomes" id="UP001153069"/>
    </source>
</evidence>
<dbReference type="AlphaFoldDB" id="A0A9N8HCV4"/>
<dbReference type="OrthoDB" id="2142040at2759"/>
<comment type="caution">
    <text evidence="2">The sequence shown here is derived from an EMBL/GenBank/DDBJ whole genome shotgun (WGS) entry which is preliminary data.</text>
</comment>
<feature type="region of interest" description="Disordered" evidence="1">
    <location>
        <begin position="1"/>
        <end position="25"/>
    </location>
</feature>
<name>A0A9N8HCV4_9STRA</name>